<dbReference type="InterPro" id="IPR002033">
    <property type="entry name" value="TatC"/>
</dbReference>
<dbReference type="PRINTS" id="PR01840">
    <property type="entry name" value="TATCFAMILY"/>
</dbReference>
<proteinExistence type="inferred from homology"/>
<comment type="caution">
    <text evidence="6">The sequence shown here is derived from an EMBL/GenBank/DDBJ whole genome shotgun (WGS) entry which is preliminary data.</text>
</comment>
<sequence>MSNEHEYKEVPVNRKRKKLTQEDNMAPLMDHILDLRAVVIKSALVVVLWFVIIFATVSWWFPYVSKGANIVVLGPFEVIRFYLQTSVSISLGLSVPFICWFLWGFMKPGLVERETAFIKSSLPGMLFLFVAGLLFGYFVVHPISYFFLISLGEKNFDVIVTADEYMAFLLMTTIPFGLIFQLPVVILFLNYIGLLNAETMVKIRKYVYFGLLVVTALIMPPDVFTHLITLAPMIALYEVSIVLIRRREKKQQKKTQ</sequence>
<keyword evidence="5" id="KW-0811">Translocation</keyword>
<dbReference type="PANTHER" id="PTHR30371:SF4">
    <property type="entry name" value="SEC-INDEPENDENT PROTEIN TRANSLOCASE PROTEIN TATCD"/>
    <property type="match status" value="1"/>
</dbReference>
<feature type="transmembrane region" description="Helical" evidence="5">
    <location>
        <begin position="38"/>
        <end position="61"/>
    </location>
</feature>
<dbReference type="Pfam" id="PF00902">
    <property type="entry name" value="TatC"/>
    <property type="match status" value="1"/>
</dbReference>
<name>A0A9Q2CYH6_9STAP</name>
<feature type="transmembrane region" description="Helical" evidence="5">
    <location>
        <begin position="168"/>
        <end position="194"/>
    </location>
</feature>
<dbReference type="AlphaFoldDB" id="A0A9Q2CYH6"/>
<dbReference type="GO" id="GO:0065002">
    <property type="term" value="P:intracellular protein transmembrane transport"/>
    <property type="evidence" value="ECO:0007669"/>
    <property type="project" value="TreeGrafter"/>
</dbReference>
<accession>A0A9Q2CYH6</accession>
<dbReference type="RefSeq" id="WP_183673548.1">
    <property type="nucleotide sequence ID" value="NZ_CBCRYX010000002.1"/>
</dbReference>
<dbReference type="GO" id="GO:0043953">
    <property type="term" value="P:protein transport by the Tat complex"/>
    <property type="evidence" value="ECO:0007669"/>
    <property type="project" value="UniProtKB-UniRule"/>
</dbReference>
<keyword evidence="4 5" id="KW-0472">Membrane</keyword>
<comment type="subcellular location">
    <subcellularLocation>
        <location evidence="5">Cell membrane</location>
        <topology evidence="5">Multi-pass membrane protein</topology>
    </subcellularLocation>
    <subcellularLocation>
        <location evidence="1">Membrane</location>
        <topology evidence="1">Multi-pass membrane protein</topology>
    </subcellularLocation>
</comment>
<comment type="similarity">
    <text evidence="5">Belongs to the TatC family.</text>
</comment>
<evidence type="ECO:0000256" key="4">
    <source>
        <dbReference type="ARBA" id="ARBA00023136"/>
    </source>
</evidence>
<feature type="transmembrane region" description="Helical" evidence="5">
    <location>
        <begin position="227"/>
        <end position="244"/>
    </location>
</feature>
<keyword evidence="5" id="KW-1003">Cell membrane</keyword>
<dbReference type="GO" id="GO:0033281">
    <property type="term" value="C:TAT protein transport complex"/>
    <property type="evidence" value="ECO:0007669"/>
    <property type="project" value="UniProtKB-UniRule"/>
</dbReference>
<feature type="transmembrane region" description="Helical" evidence="5">
    <location>
        <begin position="126"/>
        <end position="148"/>
    </location>
</feature>
<dbReference type="GO" id="GO:0009977">
    <property type="term" value="F:proton motive force dependent protein transmembrane transporter activity"/>
    <property type="evidence" value="ECO:0007669"/>
    <property type="project" value="TreeGrafter"/>
</dbReference>
<dbReference type="PANTHER" id="PTHR30371">
    <property type="entry name" value="SEC-INDEPENDENT PROTEIN TRANSLOCASE PROTEIN TATC"/>
    <property type="match status" value="1"/>
</dbReference>
<keyword evidence="5" id="KW-0813">Transport</keyword>
<keyword evidence="3 5" id="KW-1133">Transmembrane helix</keyword>
<evidence type="ECO:0000313" key="7">
    <source>
        <dbReference type="Proteomes" id="UP000579136"/>
    </source>
</evidence>
<evidence type="ECO:0000256" key="1">
    <source>
        <dbReference type="ARBA" id="ARBA00004141"/>
    </source>
</evidence>
<gene>
    <name evidence="5" type="primary">tatC</name>
    <name evidence="6" type="ORF">HNQ45_000741</name>
</gene>
<dbReference type="HAMAP" id="MF_00902">
    <property type="entry name" value="TatC"/>
    <property type="match status" value="1"/>
</dbReference>
<evidence type="ECO:0000256" key="5">
    <source>
        <dbReference type="HAMAP-Rule" id="MF_00902"/>
    </source>
</evidence>
<keyword evidence="2 5" id="KW-0812">Transmembrane</keyword>
<keyword evidence="5" id="KW-0653">Protein transport</keyword>
<dbReference type="Proteomes" id="UP000579136">
    <property type="component" value="Unassembled WGS sequence"/>
</dbReference>
<feature type="transmembrane region" description="Helical" evidence="5">
    <location>
        <begin position="81"/>
        <end position="105"/>
    </location>
</feature>
<keyword evidence="7" id="KW-1185">Reference proteome</keyword>
<feature type="transmembrane region" description="Helical" evidence="5">
    <location>
        <begin position="206"/>
        <end position="221"/>
    </location>
</feature>
<reference evidence="6 7" key="1">
    <citation type="submission" date="2020-08" db="EMBL/GenBank/DDBJ databases">
        <title>Genomic Encyclopedia of Type Strains, Phase IV (KMG-IV): sequencing the most valuable type-strain genomes for metagenomic binning, comparative biology and taxonomic classification.</title>
        <authorList>
            <person name="Goeker M."/>
        </authorList>
    </citation>
    <scope>NUCLEOTIDE SEQUENCE [LARGE SCALE GENOMIC DNA]</scope>
    <source>
        <strain evidence="6 7">DSM 19163</strain>
    </source>
</reference>
<organism evidence="6 7">
    <name type="scientific">Nosocomiicoccus ampullae</name>
    <dbReference type="NCBI Taxonomy" id="489910"/>
    <lineage>
        <taxon>Bacteria</taxon>
        <taxon>Bacillati</taxon>
        <taxon>Bacillota</taxon>
        <taxon>Bacilli</taxon>
        <taxon>Bacillales</taxon>
        <taxon>Staphylococcaceae</taxon>
        <taxon>Nosocomiicoccus</taxon>
    </lineage>
</organism>
<comment type="subunit">
    <text evidence="5">Forms a complex with TatA.</text>
</comment>
<evidence type="ECO:0000313" key="6">
    <source>
        <dbReference type="EMBL" id="MBB5175866.1"/>
    </source>
</evidence>
<dbReference type="NCBIfam" id="TIGR00945">
    <property type="entry name" value="tatC"/>
    <property type="match status" value="1"/>
</dbReference>
<evidence type="ECO:0000256" key="3">
    <source>
        <dbReference type="ARBA" id="ARBA00022989"/>
    </source>
</evidence>
<dbReference type="EMBL" id="JACHHF010000003">
    <property type="protein sequence ID" value="MBB5175866.1"/>
    <property type="molecule type" value="Genomic_DNA"/>
</dbReference>
<comment type="function">
    <text evidence="5">Part of the twin-arginine translocation (Tat) system that transports large folded proteins containing a characteristic twin-arginine motif in their signal peptide across membranes.</text>
</comment>
<protein>
    <recommendedName>
        <fullName evidence="5">Sec-independent protein translocase protein TatC</fullName>
    </recommendedName>
</protein>
<evidence type="ECO:0000256" key="2">
    <source>
        <dbReference type="ARBA" id="ARBA00022692"/>
    </source>
</evidence>